<dbReference type="InterPro" id="IPR050354">
    <property type="entry name" value="F-box/kelch-repeat_ARATH"/>
</dbReference>
<dbReference type="AlphaFoldDB" id="A0A5J5VXS4"/>
<name>A0A5J5VXS4_GOSBA</name>
<accession>A0A5J5VXS4</accession>
<dbReference type="InterPro" id="IPR015915">
    <property type="entry name" value="Kelch-typ_b-propeller"/>
</dbReference>
<dbReference type="Gene3D" id="2.120.10.80">
    <property type="entry name" value="Kelch-type beta propeller"/>
    <property type="match status" value="1"/>
</dbReference>
<dbReference type="PANTHER" id="PTHR24414">
    <property type="entry name" value="F-BOX/KELCH-REPEAT PROTEIN SKIP4"/>
    <property type="match status" value="1"/>
</dbReference>
<gene>
    <name evidence="1" type="ORF">ES319_A05G330000v1</name>
</gene>
<evidence type="ECO:0000313" key="2">
    <source>
        <dbReference type="Proteomes" id="UP000327439"/>
    </source>
</evidence>
<dbReference type="PANTHER" id="PTHR24414:SF97">
    <property type="entry name" value="PROTEIN, PUTATIVE-RELATED"/>
    <property type="match status" value="1"/>
</dbReference>
<sequence length="389" mass="44065">MNKEHEEIQSESDIIRGDVLESIFCHVPLIHLVPVCHLSKSWNRALFSSLRHFNKPKPWLIVHSQTSRPPYTTAASSVAYDPRSNLWLRINHDPPVEYVSDLRSSNSTLLYMLSISKFSFSFDPLHLTWHQADPPLVWRTDPVVGILDRRHIVVAGGAWDFEDDPLSVEIYDLETRKWDTCESISAIFEHSAASMWLSIAANTKTLYAMEQASGITCSFDPISRIWLGPFDLRHDPNIYFSVIGISRDNLIMLGLLGNSENVKDIKIWELKGESFELFKEIGAMPKELVEKLKEEHASLSSIKISLTGDVLYIFNPEEPKELVVCEIDGRRRVSRWGSLKNSMVNDGGRVTERAVLTCADVSLGDLRKAMKSGKRSFSTVNNGILHSRS</sequence>
<dbReference type="EMBL" id="CM018206">
    <property type="protein sequence ID" value="KAB2084383.1"/>
    <property type="molecule type" value="Genomic_DNA"/>
</dbReference>
<keyword evidence="2" id="KW-1185">Reference proteome</keyword>
<evidence type="ECO:0008006" key="3">
    <source>
        <dbReference type="Google" id="ProtNLM"/>
    </source>
</evidence>
<evidence type="ECO:0000313" key="1">
    <source>
        <dbReference type="EMBL" id="KAB2084383.1"/>
    </source>
</evidence>
<dbReference type="GO" id="GO:0005829">
    <property type="term" value="C:cytosol"/>
    <property type="evidence" value="ECO:0007669"/>
    <property type="project" value="TreeGrafter"/>
</dbReference>
<organism evidence="1 2">
    <name type="scientific">Gossypium barbadense</name>
    <name type="common">Sea Island cotton</name>
    <name type="synonym">Hibiscus barbadensis</name>
    <dbReference type="NCBI Taxonomy" id="3634"/>
    <lineage>
        <taxon>Eukaryota</taxon>
        <taxon>Viridiplantae</taxon>
        <taxon>Streptophyta</taxon>
        <taxon>Embryophyta</taxon>
        <taxon>Tracheophyta</taxon>
        <taxon>Spermatophyta</taxon>
        <taxon>Magnoliopsida</taxon>
        <taxon>eudicotyledons</taxon>
        <taxon>Gunneridae</taxon>
        <taxon>Pentapetalae</taxon>
        <taxon>rosids</taxon>
        <taxon>malvids</taxon>
        <taxon>Malvales</taxon>
        <taxon>Malvaceae</taxon>
        <taxon>Malvoideae</taxon>
        <taxon>Gossypium</taxon>
    </lineage>
</organism>
<dbReference type="SUPFAM" id="SSF117281">
    <property type="entry name" value="Kelch motif"/>
    <property type="match status" value="1"/>
</dbReference>
<dbReference type="OrthoDB" id="1854110at2759"/>
<dbReference type="GO" id="GO:0005634">
    <property type="term" value="C:nucleus"/>
    <property type="evidence" value="ECO:0007669"/>
    <property type="project" value="TreeGrafter"/>
</dbReference>
<reference evidence="2" key="1">
    <citation type="journal article" date="2020" name="Nat. Genet.">
        <title>Genomic diversifications of five Gossypium allopolyploid species and their impact on cotton improvement.</title>
        <authorList>
            <person name="Chen Z.J."/>
            <person name="Sreedasyam A."/>
            <person name="Ando A."/>
            <person name="Song Q."/>
            <person name="De Santiago L.M."/>
            <person name="Hulse-Kemp A.M."/>
            <person name="Ding M."/>
            <person name="Ye W."/>
            <person name="Kirkbride R.C."/>
            <person name="Jenkins J."/>
            <person name="Plott C."/>
            <person name="Lovell J."/>
            <person name="Lin Y.M."/>
            <person name="Vaughn R."/>
            <person name="Liu B."/>
            <person name="Simpson S."/>
            <person name="Scheffler B.E."/>
            <person name="Wen L."/>
            <person name="Saski C.A."/>
            <person name="Grover C.E."/>
            <person name="Hu G."/>
            <person name="Conover J.L."/>
            <person name="Carlson J.W."/>
            <person name="Shu S."/>
            <person name="Boston L.B."/>
            <person name="Williams M."/>
            <person name="Peterson D.G."/>
            <person name="McGee K."/>
            <person name="Jones D.C."/>
            <person name="Wendel J.F."/>
            <person name="Stelly D.M."/>
            <person name="Grimwood J."/>
            <person name="Schmutz J."/>
        </authorList>
    </citation>
    <scope>NUCLEOTIDE SEQUENCE [LARGE SCALE GENOMIC DNA]</scope>
    <source>
        <strain evidence="2">cv. 3-79</strain>
    </source>
</reference>
<proteinExistence type="predicted"/>
<dbReference type="Proteomes" id="UP000327439">
    <property type="component" value="Chromosome A05"/>
</dbReference>
<protein>
    <recommendedName>
        <fullName evidence="3">F-box domain-containing protein</fullName>
    </recommendedName>
</protein>
<dbReference type="GO" id="GO:0043161">
    <property type="term" value="P:proteasome-mediated ubiquitin-dependent protein catabolic process"/>
    <property type="evidence" value="ECO:0007669"/>
    <property type="project" value="TreeGrafter"/>
</dbReference>